<feature type="compositionally biased region" description="Basic and acidic residues" evidence="6">
    <location>
        <begin position="20"/>
        <end position="30"/>
    </location>
</feature>
<reference evidence="9 10" key="1">
    <citation type="journal article" date="2017" name="BMC Genomics">
        <title>Comparative genomic and phylogenomic analyses of the Bifidobacteriaceae family.</title>
        <authorList>
            <person name="Lugli G.A."/>
            <person name="Milani C."/>
            <person name="Turroni F."/>
            <person name="Duranti S."/>
            <person name="Mancabelli L."/>
            <person name="Mangifesta M."/>
            <person name="Ferrario C."/>
            <person name="Modesto M."/>
            <person name="Mattarelli P."/>
            <person name="Jiri K."/>
            <person name="van Sinderen D."/>
            <person name="Ventura M."/>
        </authorList>
    </citation>
    <scope>NUCLEOTIDE SEQUENCE [LARGE SCALE GENOMIC DNA]</scope>
    <source>
        <strain evidence="9 10">LMG 28769</strain>
    </source>
</reference>
<dbReference type="PANTHER" id="PTHR30629">
    <property type="entry name" value="PROPHAGE INTEGRASE"/>
    <property type="match status" value="1"/>
</dbReference>
<dbReference type="InterPro" id="IPR050808">
    <property type="entry name" value="Phage_Integrase"/>
</dbReference>
<dbReference type="CDD" id="cd01189">
    <property type="entry name" value="INT_ICEBs1_C_like"/>
    <property type="match status" value="1"/>
</dbReference>
<feature type="domain" description="Tyr recombinase" evidence="7">
    <location>
        <begin position="166"/>
        <end position="362"/>
    </location>
</feature>
<proteinExistence type="inferred from homology"/>
<dbReference type="PROSITE" id="PS51900">
    <property type="entry name" value="CB"/>
    <property type="match status" value="1"/>
</dbReference>
<keyword evidence="10" id="KW-1185">Reference proteome</keyword>
<dbReference type="RefSeq" id="WP_094694720.1">
    <property type="nucleotide sequence ID" value="NZ_JBDNSV010000003.1"/>
</dbReference>
<evidence type="ECO:0000256" key="3">
    <source>
        <dbReference type="ARBA" id="ARBA00023125"/>
    </source>
</evidence>
<evidence type="ECO:0000259" key="8">
    <source>
        <dbReference type="PROSITE" id="PS51900"/>
    </source>
</evidence>
<evidence type="ECO:0000313" key="10">
    <source>
        <dbReference type="Proteomes" id="UP000216451"/>
    </source>
</evidence>
<sequence length="389" mass="43369">MASVESYETKSGKRYRVRYRKPDGSSTDKRGFKRKKDATDWAADNVTVAINTGTYTDPGKGKTTIAKLYEAWLAVGKPLWKPSYIHTVETSWRTHVEETWGSRQVVSIQRDEVQEWVSELAARKSASTVTKAYAILRSIMEDAANDRRIPRNPLTDIKLPVKRRTRPRIYLTISQLLAFADEASNANSIGDERRALILLLGFCGLRWGEARGLRVKDLDFGKGRLHVEQNIVSVGSRKVPGSPKNHEMRDVPMPEIVATALREVAAKRSGVNDLVFMDTSGSPIREQSVSELHNRTWYVSALRRAKLPMVSPHDLRHTAASIAVHAGANVKALQRMLGHKSAAMTLDVYADLFDSDLDDVSASIDKAVKNCGQNVGTESGSDKKKDRNR</sequence>
<feature type="region of interest" description="Disordered" evidence="6">
    <location>
        <begin position="1"/>
        <end position="34"/>
    </location>
</feature>
<gene>
    <name evidence="9" type="ORF">BAQU_1695</name>
</gene>
<dbReference type="Gene3D" id="1.10.150.130">
    <property type="match status" value="1"/>
</dbReference>
<dbReference type="InterPro" id="IPR010998">
    <property type="entry name" value="Integrase_recombinase_N"/>
</dbReference>
<dbReference type="AlphaFoldDB" id="A0A261G261"/>
<dbReference type="Pfam" id="PF00589">
    <property type="entry name" value="Phage_integrase"/>
    <property type="match status" value="1"/>
</dbReference>
<comment type="similarity">
    <text evidence="1">Belongs to the 'phage' integrase family.</text>
</comment>
<dbReference type="GeneID" id="98296354"/>
<dbReference type="InterPro" id="IPR011010">
    <property type="entry name" value="DNA_brk_join_enz"/>
</dbReference>
<feature type="domain" description="Core-binding (CB)" evidence="8">
    <location>
        <begin position="60"/>
        <end position="144"/>
    </location>
</feature>
<keyword evidence="2" id="KW-0229">DNA integration</keyword>
<evidence type="ECO:0000256" key="6">
    <source>
        <dbReference type="SAM" id="MobiDB-lite"/>
    </source>
</evidence>
<keyword evidence="4" id="KW-0233">DNA recombination</keyword>
<evidence type="ECO:0000256" key="5">
    <source>
        <dbReference type="PROSITE-ProRule" id="PRU01248"/>
    </source>
</evidence>
<dbReference type="Pfam" id="PF22022">
    <property type="entry name" value="Phage_int_M"/>
    <property type="match status" value="1"/>
</dbReference>
<name>A0A261G261_9BIFI</name>
<evidence type="ECO:0000313" key="9">
    <source>
        <dbReference type="EMBL" id="OZG65512.1"/>
    </source>
</evidence>
<dbReference type="OrthoDB" id="1822491at2"/>
<accession>A0A261G261</accession>
<dbReference type="Proteomes" id="UP000216451">
    <property type="component" value="Unassembled WGS sequence"/>
</dbReference>
<dbReference type="SUPFAM" id="SSF56349">
    <property type="entry name" value="DNA breaking-rejoining enzymes"/>
    <property type="match status" value="1"/>
</dbReference>
<protein>
    <submittedName>
        <fullName evidence="9">Integrase</fullName>
    </submittedName>
</protein>
<dbReference type="InterPro" id="IPR013762">
    <property type="entry name" value="Integrase-like_cat_sf"/>
</dbReference>
<dbReference type="InterPro" id="IPR002104">
    <property type="entry name" value="Integrase_catalytic"/>
</dbReference>
<evidence type="ECO:0000256" key="1">
    <source>
        <dbReference type="ARBA" id="ARBA00008857"/>
    </source>
</evidence>
<dbReference type="GO" id="GO:0003677">
    <property type="term" value="F:DNA binding"/>
    <property type="evidence" value="ECO:0007669"/>
    <property type="project" value="UniProtKB-UniRule"/>
</dbReference>
<dbReference type="GO" id="GO:0006310">
    <property type="term" value="P:DNA recombination"/>
    <property type="evidence" value="ECO:0007669"/>
    <property type="project" value="UniProtKB-KW"/>
</dbReference>
<dbReference type="GO" id="GO:0015074">
    <property type="term" value="P:DNA integration"/>
    <property type="evidence" value="ECO:0007669"/>
    <property type="project" value="UniProtKB-KW"/>
</dbReference>
<dbReference type="InterPro" id="IPR053876">
    <property type="entry name" value="Phage_int_M"/>
</dbReference>
<keyword evidence="3 5" id="KW-0238">DNA-binding</keyword>
<dbReference type="EMBL" id="MWXA01000008">
    <property type="protein sequence ID" value="OZG65512.1"/>
    <property type="molecule type" value="Genomic_DNA"/>
</dbReference>
<organism evidence="9 10">
    <name type="scientific">Bifidobacterium aquikefiri</name>
    <dbReference type="NCBI Taxonomy" id="1653207"/>
    <lineage>
        <taxon>Bacteria</taxon>
        <taxon>Bacillati</taxon>
        <taxon>Actinomycetota</taxon>
        <taxon>Actinomycetes</taxon>
        <taxon>Bifidobacteriales</taxon>
        <taxon>Bifidobacteriaceae</taxon>
        <taxon>Bifidobacterium</taxon>
    </lineage>
</organism>
<dbReference type="PROSITE" id="PS51898">
    <property type="entry name" value="TYR_RECOMBINASE"/>
    <property type="match status" value="1"/>
</dbReference>
<evidence type="ECO:0000259" key="7">
    <source>
        <dbReference type="PROSITE" id="PS51898"/>
    </source>
</evidence>
<dbReference type="InterPro" id="IPR044068">
    <property type="entry name" value="CB"/>
</dbReference>
<evidence type="ECO:0000256" key="2">
    <source>
        <dbReference type="ARBA" id="ARBA00022908"/>
    </source>
</evidence>
<comment type="caution">
    <text evidence="9">The sequence shown here is derived from an EMBL/GenBank/DDBJ whole genome shotgun (WGS) entry which is preliminary data.</text>
</comment>
<evidence type="ECO:0000256" key="4">
    <source>
        <dbReference type="ARBA" id="ARBA00023172"/>
    </source>
</evidence>
<dbReference type="PANTHER" id="PTHR30629:SF2">
    <property type="entry name" value="PROPHAGE INTEGRASE INTS-RELATED"/>
    <property type="match status" value="1"/>
</dbReference>
<dbReference type="Gene3D" id="1.10.443.10">
    <property type="entry name" value="Intergrase catalytic core"/>
    <property type="match status" value="1"/>
</dbReference>